<dbReference type="Proteomes" id="UP000700732">
    <property type="component" value="Unassembled WGS sequence"/>
</dbReference>
<proteinExistence type="predicted"/>
<evidence type="ECO:0000313" key="3">
    <source>
        <dbReference type="Proteomes" id="UP000700732"/>
    </source>
</evidence>
<evidence type="ECO:0000313" key="2">
    <source>
        <dbReference type="EMBL" id="MBC3792243.1"/>
    </source>
</evidence>
<gene>
    <name evidence="2" type="ORF">FH603_2753</name>
</gene>
<evidence type="ECO:0000256" key="1">
    <source>
        <dbReference type="SAM" id="SignalP"/>
    </source>
</evidence>
<accession>A0ABR6W6P7</accession>
<reference evidence="2 3" key="1">
    <citation type="submission" date="2019-06" db="EMBL/GenBank/DDBJ databases">
        <title>Spirosoma utsteinense sp. nov. isolated from Antarctic ice-free soils.</title>
        <authorList>
            <person name="Tahon G."/>
        </authorList>
    </citation>
    <scope>NUCLEOTIDE SEQUENCE [LARGE SCALE GENOMIC DNA]</scope>
    <source>
        <strain evidence="2 3">LMG 31447</strain>
    </source>
</reference>
<feature type="signal peptide" evidence="1">
    <location>
        <begin position="1"/>
        <end position="22"/>
    </location>
</feature>
<sequence>MKTTFFSIALLLVLNACNQAETVNPASTSEVTLAYQKSVRLAGTALDMKVAQVADSRCPINARCITAGAVTVSFEASNDGKTELVTVELPAYPEKSTQKSFSVAGQAYQLTLREVLPYPEVGKTIELNDYTVEFSVSKQ</sequence>
<keyword evidence="1" id="KW-0732">Signal</keyword>
<feature type="chain" id="PRO_5045635568" description="Lipoprotein" evidence="1">
    <location>
        <begin position="23"/>
        <end position="139"/>
    </location>
</feature>
<organism evidence="2 3">
    <name type="scientific">Spirosoma utsteinense</name>
    <dbReference type="NCBI Taxonomy" id="2585773"/>
    <lineage>
        <taxon>Bacteria</taxon>
        <taxon>Pseudomonadati</taxon>
        <taxon>Bacteroidota</taxon>
        <taxon>Cytophagia</taxon>
        <taxon>Cytophagales</taxon>
        <taxon>Cytophagaceae</taxon>
        <taxon>Spirosoma</taxon>
    </lineage>
</organism>
<name>A0ABR6W6P7_9BACT</name>
<comment type="caution">
    <text evidence="2">The sequence shown here is derived from an EMBL/GenBank/DDBJ whole genome shotgun (WGS) entry which is preliminary data.</text>
</comment>
<dbReference type="RefSeq" id="WP_186738021.1">
    <property type="nucleotide sequence ID" value="NZ_VFIA01000014.1"/>
</dbReference>
<dbReference type="EMBL" id="VFIA01000014">
    <property type="protein sequence ID" value="MBC3792243.1"/>
    <property type="molecule type" value="Genomic_DNA"/>
</dbReference>
<keyword evidence="3" id="KW-1185">Reference proteome</keyword>
<evidence type="ECO:0008006" key="4">
    <source>
        <dbReference type="Google" id="ProtNLM"/>
    </source>
</evidence>
<protein>
    <recommendedName>
        <fullName evidence="4">Lipoprotein</fullName>
    </recommendedName>
</protein>